<proteinExistence type="predicted"/>
<evidence type="ECO:0000313" key="2">
    <source>
        <dbReference type="EMBL" id="PIZ47860.1"/>
    </source>
</evidence>
<gene>
    <name evidence="2" type="ORF">COY32_01045</name>
</gene>
<accession>A0A2M7TLD0</accession>
<comment type="caution">
    <text evidence="2">The sequence shown here is derived from an EMBL/GenBank/DDBJ whole genome shotgun (WGS) entry which is preliminary data.</text>
</comment>
<reference evidence="3" key="1">
    <citation type="submission" date="2017-09" db="EMBL/GenBank/DDBJ databases">
        <title>Depth-based differentiation of microbial function through sediment-hosted aquifers and enrichment of novel symbionts in the deep terrestrial subsurface.</title>
        <authorList>
            <person name="Probst A.J."/>
            <person name="Ladd B."/>
            <person name="Jarett J.K."/>
            <person name="Geller-Mcgrath D.E."/>
            <person name="Sieber C.M.K."/>
            <person name="Emerson J.B."/>
            <person name="Anantharaman K."/>
            <person name="Thomas B.C."/>
            <person name="Malmstrom R."/>
            <person name="Stieglmeier M."/>
            <person name="Klingl A."/>
            <person name="Woyke T."/>
            <person name="Ryan C.M."/>
            <person name="Banfield J.F."/>
        </authorList>
    </citation>
    <scope>NUCLEOTIDE SEQUENCE [LARGE SCALE GENOMIC DNA]</scope>
</reference>
<feature type="region of interest" description="Disordered" evidence="1">
    <location>
        <begin position="1"/>
        <end position="24"/>
    </location>
</feature>
<evidence type="ECO:0000313" key="3">
    <source>
        <dbReference type="Proteomes" id="UP000228920"/>
    </source>
</evidence>
<protein>
    <submittedName>
        <fullName evidence="2">Uncharacterized protein</fullName>
    </submittedName>
</protein>
<dbReference type="AlphaFoldDB" id="A0A2M7TLD0"/>
<organism evidence="2 3">
    <name type="scientific">candidate division WWE3 bacterium CG_4_10_14_0_2_um_filter_41_14</name>
    <dbReference type="NCBI Taxonomy" id="1975072"/>
    <lineage>
        <taxon>Bacteria</taxon>
        <taxon>Katanobacteria</taxon>
    </lineage>
</organism>
<feature type="compositionally biased region" description="Polar residues" evidence="1">
    <location>
        <begin position="1"/>
        <end position="13"/>
    </location>
</feature>
<sequence>MLSSLQNYSQSEVAQHRMFSLPSGRQKRDLRYKISKRIVTPKHGPRNIRCLVYLYNNVSRLFGTEKYKPVRETK</sequence>
<evidence type="ECO:0000256" key="1">
    <source>
        <dbReference type="SAM" id="MobiDB-lite"/>
    </source>
</evidence>
<dbReference type="Proteomes" id="UP000228920">
    <property type="component" value="Unassembled WGS sequence"/>
</dbReference>
<dbReference type="EMBL" id="PFNL01000026">
    <property type="protein sequence ID" value="PIZ47860.1"/>
    <property type="molecule type" value="Genomic_DNA"/>
</dbReference>
<name>A0A2M7TLD0_UNCKA</name>